<protein>
    <submittedName>
        <fullName evidence="2">Uncharacterized protein</fullName>
    </submittedName>
</protein>
<evidence type="ECO:0000256" key="1">
    <source>
        <dbReference type="SAM" id="Phobius"/>
    </source>
</evidence>
<keyword evidence="1" id="KW-0472">Membrane</keyword>
<dbReference type="AlphaFoldDB" id="A0A1Z4KIC9"/>
<dbReference type="PROSITE" id="PS51257">
    <property type="entry name" value="PROKAR_LIPOPROTEIN"/>
    <property type="match status" value="1"/>
</dbReference>
<feature type="transmembrane region" description="Helical" evidence="1">
    <location>
        <begin position="21"/>
        <end position="40"/>
    </location>
</feature>
<accession>A0A1Z4KIC9</accession>
<evidence type="ECO:0000313" key="2">
    <source>
        <dbReference type="EMBL" id="BAY68730.1"/>
    </source>
</evidence>
<keyword evidence="1" id="KW-0812">Transmembrane</keyword>
<proteinExistence type="predicted"/>
<gene>
    <name evidence="2" type="ORF">NIES23_15190</name>
</gene>
<sequence length="327" mass="38208">MYIKIIKSTIYIVNLTIKSKYSLLYVILFSCCISLLLILIHKNFNSEKDIFWKLLGLTSFISGVLGFLIDILLYFNSQNKLKRKVKLVRTKQEKTISEHQIIWNSKGGNIEQNIARDFIGRDAVTNNNKKITIKNREVEVNPNNIIQTFDDFRDILAQSIIQSSDALEAIREFAQELTEQLRNQPEVKSSFGVDKNISINGLLKEVFIELLTKNYNQINEKDENGLIVHSNKIEGMNISKTSNFIEYFKYWGHNNYDIIYKTYTIQLFQEEGKLWHYRIKRSDSSFLEKTNGKPRLRSSDIYTAIGKAIREIEREITKTWKNNSEPI</sequence>
<keyword evidence="1" id="KW-1133">Transmembrane helix</keyword>
<name>A0A1Z4KIC9_ANAVA</name>
<organism evidence="2 3">
    <name type="scientific">Trichormus variabilis NIES-23</name>
    <dbReference type="NCBI Taxonomy" id="1973479"/>
    <lineage>
        <taxon>Bacteria</taxon>
        <taxon>Bacillati</taxon>
        <taxon>Cyanobacteriota</taxon>
        <taxon>Cyanophyceae</taxon>
        <taxon>Nostocales</taxon>
        <taxon>Nostocaceae</taxon>
        <taxon>Trichormus</taxon>
    </lineage>
</organism>
<feature type="transmembrane region" description="Helical" evidence="1">
    <location>
        <begin position="52"/>
        <end position="75"/>
    </location>
</feature>
<dbReference type="EMBL" id="AP018216">
    <property type="protein sequence ID" value="BAY68730.1"/>
    <property type="molecule type" value="Genomic_DNA"/>
</dbReference>
<dbReference type="Proteomes" id="UP000217507">
    <property type="component" value="Chromosome"/>
</dbReference>
<reference evidence="2 3" key="1">
    <citation type="submission" date="2017-06" db="EMBL/GenBank/DDBJ databases">
        <title>Genome sequencing of cyanobaciteial culture collection at National Institute for Environmental Studies (NIES).</title>
        <authorList>
            <person name="Hirose Y."/>
            <person name="Shimura Y."/>
            <person name="Fujisawa T."/>
            <person name="Nakamura Y."/>
            <person name="Kawachi M."/>
        </authorList>
    </citation>
    <scope>NUCLEOTIDE SEQUENCE [LARGE SCALE GENOMIC DNA]</scope>
    <source>
        <strain evidence="2 3">NIES-23</strain>
    </source>
</reference>
<evidence type="ECO:0000313" key="3">
    <source>
        <dbReference type="Proteomes" id="UP000217507"/>
    </source>
</evidence>